<organism evidence="1 2">
    <name type="scientific">Caerostris extrusa</name>
    <name type="common">Bark spider</name>
    <name type="synonym">Caerostris bankana</name>
    <dbReference type="NCBI Taxonomy" id="172846"/>
    <lineage>
        <taxon>Eukaryota</taxon>
        <taxon>Metazoa</taxon>
        <taxon>Ecdysozoa</taxon>
        <taxon>Arthropoda</taxon>
        <taxon>Chelicerata</taxon>
        <taxon>Arachnida</taxon>
        <taxon>Araneae</taxon>
        <taxon>Araneomorphae</taxon>
        <taxon>Entelegynae</taxon>
        <taxon>Araneoidea</taxon>
        <taxon>Araneidae</taxon>
        <taxon>Caerostris</taxon>
    </lineage>
</organism>
<name>A0AAV4S4Y3_CAEEX</name>
<sequence>MKTGRNWTHDKVGSVAASVSEKDLEHPRSQLEIKRNYSPPPNIHLQRSQNTICHSVSSHLNHARSASVFFQARERVSSVEYMINPLSDCIRCLQLPWRRESALIGVSAMES</sequence>
<evidence type="ECO:0000313" key="1">
    <source>
        <dbReference type="EMBL" id="GIY27611.1"/>
    </source>
</evidence>
<protein>
    <submittedName>
        <fullName evidence="1">Uncharacterized protein</fullName>
    </submittedName>
</protein>
<dbReference type="AlphaFoldDB" id="A0AAV4S4Y3"/>
<reference evidence="1 2" key="1">
    <citation type="submission" date="2021-06" db="EMBL/GenBank/DDBJ databases">
        <title>Caerostris extrusa draft genome.</title>
        <authorList>
            <person name="Kono N."/>
            <person name="Arakawa K."/>
        </authorList>
    </citation>
    <scope>NUCLEOTIDE SEQUENCE [LARGE SCALE GENOMIC DNA]</scope>
</reference>
<dbReference type="Proteomes" id="UP001054945">
    <property type="component" value="Unassembled WGS sequence"/>
</dbReference>
<gene>
    <name evidence="1" type="ORF">CEXT_658151</name>
</gene>
<proteinExistence type="predicted"/>
<keyword evidence="2" id="KW-1185">Reference proteome</keyword>
<accession>A0AAV4S4Y3</accession>
<comment type="caution">
    <text evidence="1">The sequence shown here is derived from an EMBL/GenBank/DDBJ whole genome shotgun (WGS) entry which is preliminary data.</text>
</comment>
<dbReference type="EMBL" id="BPLR01008834">
    <property type="protein sequence ID" value="GIY27611.1"/>
    <property type="molecule type" value="Genomic_DNA"/>
</dbReference>
<evidence type="ECO:0000313" key="2">
    <source>
        <dbReference type="Proteomes" id="UP001054945"/>
    </source>
</evidence>